<dbReference type="OrthoDB" id="10253878at2759"/>
<keyword evidence="3" id="KW-1185">Reference proteome</keyword>
<dbReference type="PANTHER" id="PTHR21021:SF16">
    <property type="entry name" value="TIP41-LIKE PROTEIN"/>
    <property type="match status" value="1"/>
</dbReference>
<dbReference type="STRING" id="933852.A0A0C2WGH0"/>
<dbReference type="Pfam" id="PF04176">
    <property type="entry name" value="TIP41"/>
    <property type="match status" value="1"/>
</dbReference>
<dbReference type="AlphaFoldDB" id="A0A0C2WGH0"/>
<proteinExistence type="inferred from homology"/>
<dbReference type="InterPro" id="IPR051330">
    <property type="entry name" value="Phosphatase_reg/MetRdx"/>
</dbReference>
<dbReference type="HOGENOM" id="CLU_039187_0_1_1"/>
<accession>A0A0C2WGH0</accession>
<protein>
    <recommendedName>
        <fullName evidence="4">TIP41-like protein</fullName>
    </recommendedName>
</protein>
<reference evidence="3" key="2">
    <citation type="submission" date="2015-01" db="EMBL/GenBank/DDBJ databases">
        <title>Evolutionary Origins and Diversification of the Mycorrhizal Mutualists.</title>
        <authorList>
            <consortium name="DOE Joint Genome Institute"/>
            <consortium name="Mycorrhizal Genomics Consortium"/>
            <person name="Kohler A."/>
            <person name="Kuo A."/>
            <person name="Nagy L.G."/>
            <person name="Floudas D."/>
            <person name="Copeland A."/>
            <person name="Barry K.W."/>
            <person name="Cichocki N."/>
            <person name="Veneault-Fourrey C."/>
            <person name="LaButti K."/>
            <person name="Lindquist E.A."/>
            <person name="Lipzen A."/>
            <person name="Lundell T."/>
            <person name="Morin E."/>
            <person name="Murat C."/>
            <person name="Riley R."/>
            <person name="Ohm R."/>
            <person name="Sun H."/>
            <person name="Tunlid A."/>
            <person name="Henrissat B."/>
            <person name="Grigoriev I.V."/>
            <person name="Hibbett D.S."/>
            <person name="Martin F."/>
        </authorList>
    </citation>
    <scope>NUCLEOTIDE SEQUENCE [LARGE SCALE GENOMIC DNA]</scope>
    <source>
        <strain evidence="3">MAFF 305830</strain>
    </source>
</reference>
<organism evidence="2 3">
    <name type="scientific">Serendipita vermifera MAFF 305830</name>
    <dbReference type="NCBI Taxonomy" id="933852"/>
    <lineage>
        <taxon>Eukaryota</taxon>
        <taxon>Fungi</taxon>
        <taxon>Dikarya</taxon>
        <taxon>Basidiomycota</taxon>
        <taxon>Agaricomycotina</taxon>
        <taxon>Agaricomycetes</taxon>
        <taxon>Sebacinales</taxon>
        <taxon>Serendipitaceae</taxon>
        <taxon>Serendipita</taxon>
    </lineage>
</organism>
<evidence type="ECO:0000313" key="2">
    <source>
        <dbReference type="EMBL" id="KIM25508.1"/>
    </source>
</evidence>
<evidence type="ECO:0008006" key="4">
    <source>
        <dbReference type="Google" id="ProtNLM"/>
    </source>
</evidence>
<comment type="similarity">
    <text evidence="1">Belongs to the TIP41 family.</text>
</comment>
<dbReference type="Proteomes" id="UP000054097">
    <property type="component" value="Unassembled WGS sequence"/>
</dbReference>
<gene>
    <name evidence="2" type="ORF">M408DRAFT_315050</name>
</gene>
<name>A0A0C2WGH0_SERVB</name>
<dbReference type="GO" id="GO:0031929">
    <property type="term" value="P:TOR signaling"/>
    <property type="evidence" value="ECO:0007669"/>
    <property type="project" value="TreeGrafter"/>
</dbReference>
<dbReference type="GO" id="GO:0005829">
    <property type="term" value="C:cytosol"/>
    <property type="evidence" value="ECO:0007669"/>
    <property type="project" value="TreeGrafter"/>
</dbReference>
<reference evidence="2 3" key="1">
    <citation type="submission" date="2014-04" db="EMBL/GenBank/DDBJ databases">
        <authorList>
            <consortium name="DOE Joint Genome Institute"/>
            <person name="Kuo A."/>
            <person name="Zuccaro A."/>
            <person name="Kohler A."/>
            <person name="Nagy L.G."/>
            <person name="Floudas D."/>
            <person name="Copeland A."/>
            <person name="Barry K.W."/>
            <person name="Cichocki N."/>
            <person name="Veneault-Fourrey C."/>
            <person name="LaButti K."/>
            <person name="Lindquist E.A."/>
            <person name="Lipzen A."/>
            <person name="Lundell T."/>
            <person name="Morin E."/>
            <person name="Murat C."/>
            <person name="Sun H."/>
            <person name="Tunlid A."/>
            <person name="Henrissat B."/>
            <person name="Grigoriev I.V."/>
            <person name="Hibbett D.S."/>
            <person name="Martin F."/>
            <person name="Nordberg H.P."/>
            <person name="Cantor M.N."/>
            <person name="Hua S.X."/>
        </authorList>
    </citation>
    <scope>NUCLEOTIDE SEQUENCE [LARGE SCALE GENOMIC DNA]</scope>
    <source>
        <strain evidence="2 3">MAFF 305830</strain>
    </source>
</reference>
<sequence length="258" mass="29586">MEAKAVPRHHVEESDTVRSITLPSWHISTENHPISNATHLDELHAQLGIPLPEMTFGHNLIRLKHTKSGWEYQFDTLNALKHVKNGEMTEGDGAVTVKQSEAWLKSRYTPMPTIVPTKPYDWTYTAMYEGHSPEGKGSKIVFKRADPANPAHAIPMDELQRHDPILFYGQTLLFEDELHDNGSSQILVRVRVMPGCIFLLSRFTLRVDQVLFRTFDTRLYHSFSSSPPLIIKEVIGLEASYEDVKRVCSRYWIRKAYS</sequence>
<dbReference type="InterPro" id="IPR007303">
    <property type="entry name" value="TIP41-like"/>
</dbReference>
<evidence type="ECO:0000313" key="3">
    <source>
        <dbReference type="Proteomes" id="UP000054097"/>
    </source>
</evidence>
<dbReference type="EMBL" id="KN824313">
    <property type="protein sequence ID" value="KIM25508.1"/>
    <property type="molecule type" value="Genomic_DNA"/>
</dbReference>
<evidence type="ECO:0000256" key="1">
    <source>
        <dbReference type="ARBA" id="ARBA00006658"/>
    </source>
</evidence>
<dbReference type="PANTHER" id="PTHR21021">
    <property type="entry name" value="GAF/PUTATIVE CYTOSKELETAL PROTEIN"/>
    <property type="match status" value="1"/>
</dbReference>